<dbReference type="OrthoDB" id="9768783at2"/>
<feature type="transmembrane region" description="Helical" evidence="6">
    <location>
        <begin position="357"/>
        <end position="375"/>
    </location>
</feature>
<evidence type="ECO:0000256" key="6">
    <source>
        <dbReference type="SAM" id="Phobius"/>
    </source>
</evidence>
<proteinExistence type="predicted"/>
<keyword evidence="2" id="KW-0813">Transport</keyword>
<dbReference type="GO" id="GO:0012505">
    <property type="term" value="C:endomembrane system"/>
    <property type="evidence" value="ECO:0007669"/>
    <property type="project" value="UniProtKB-SubCell"/>
</dbReference>
<feature type="transmembrane region" description="Helical" evidence="6">
    <location>
        <begin position="312"/>
        <end position="337"/>
    </location>
</feature>
<feature type="transmembrane region" description="Helical" evidence="6">
    <location>
        <begin position="104"/>
        <end position="124"/>
    </location>
</feature>
<feature type="transmembrane region" description="Helical" evidence="6">
    <location>
        <begin position="144"/>
        <end position="166"/>
    </location>
</feature>
<dbReference type="EMBL" id="QPJM01000004">
    <property type="protein sequence ID" value="RCW84261.1"/>
    <property type="molecule type" value="Genomic_DNA"/>
</dbReference>
<evidence type="ECO:0000256" key="4">
    <source>
        <dbReference type="ARBA" id="ARBA00022989"/>
    </source>
</evidence>
<dbReference type="PANTHER" id="PTHR23519">
    <property type="entry name" value="AUTOPHAGY-RELATED PROTEIN 22"/>
    <property type="match status" value="1"/>
</dbReference>
<comment type="caution">
    <text evidence="7">The sequence shown here is derived from an EMBL/GenBank/DDBJ whole genome shotgun (WGS) entry which is preliminary data.</text>
</comment>
<accession>A0A368YVN7</accession>
<evidence type="ECO:0000313" key="8">
    <source>
        <dbReference type="Proteomes" id="UP000253324"/>
    </source>
</evidence>
<evidence type="ECO:0000256" key="2">
    <source>
        <dbReference type="ARBA" id="ARBA00022448"/>
    </source>
</evidence>
<dbReference type="InterPro" id="IPR050495">
    <property type="entry name" value="ATG22/LtaA_families"/>
</dbReference>
<dbReference type="RefSeq" id="WP_114429529.1">
    <property type="nucleotide sequence ID" value="NZ_QPJM01000004.1"/>
</dbReference>
<keyword evidence="8" id="KW-1185">Reference proteome</keyword>
<comment type="subcellular location">
    <subcellularLocation>
        <location evidence="1">Endomembrane system</location>
        <topology evidence="1">Multi-pass membrane protein</topology>
    </subcellularLocation>
</comment>
<gene>
    <name evidence="7" type="ORF">C7476_10412</name>
</gene>
<dbReference type="InterPro" id="IPR024671">
    <property type="entry name" value="Atg22-like"/>
</dbReference>
<dbReference type="AlphaFoldDB" id="A0A368YVN7"/>
<dbReference type="InterPro" id="IPR036259">
    <property type="entry name" value="MFS_trans_sf"/>
</dbReference>
<dbReference type="Pfam" id="PF11700">
    <property type="entry name" value="ATG22"/>
    <property type="match status" value="1"/>
</dbReference>
<evidence type="ECO:0000313" key="7">
    <source>
        <dbReference type="EMBL" id="RCW84261.1"/>
    </source>
</evidence>
<feature type="transmembrane region" description="Helical" evidence="6">
    <location>
        <begin position="12"/>
        <end position="35"/>
    </location>
</feature>
<feature type="transmembrane region" description="Helical" evidence="6">
    <location>
        <begin position="424"/>
        <end position="441"/>
    </location>
</feature>
<keyword evidence="3 6" id="KW-0812">Transmembrane</keyword>
<feature type="transmembrane region" description="Helical" evidence="6">
    <location>
        <begin position="396"/>
        <end position="418"/>
    </location>
</feature>
<feature type="transmembrane region" description="Helical" evidence="6">
    <location>
        <begin position="193"/>
        <end position="212"/>
    </location>
</feature>
<feature type="transmembrane region" description="Helical" evidence="6">
    <location>
        <begin position="80"/>
        <end position="98"/>
    </location>
</feature>
<feature type="transmembrane region" description="Helical" evidence="6">
    <location>
        <begin position="47"/>
        <end position="68"/>
    </location>
</feature>
<feature type="transmembrane region" description="Helical" evidence="6">
    <location>
        <begin position="255"/>
        <end position="276"/>
    </location>
</feature>
<dbReference type="SUPFAM" id="SSF103473">
    <property type="entry name" value="MFS general substrate transporter"/>
    <property type="match status" value="1"/>
</dbReference>
<evidence type="ECO:0000256" key="3">
    <source>
        <dbReference type="ARBA" id="ARBA00022692"/>
    </source>
</evidence>
<keyword evidence="4 6" id="KW-1133">Transmembrane helix</keyword>
<dbReference type="PANTHER" id="PTHR23519:SF1">
    <property type="entry name" value="AUTOPHAGY-RELATED PROTEIN 22"/>
    <property type="match status" value="1"/>
</dbReference>
<protein>
    <submittedName>
        <fullName evidence="7">UMF1 family MFS transporter</fullName>
    </submittedName>
</protein>
<dbReference type="Proteomes" id="UP000253324">
    <property type="component" value="Unassembled WGS sequence"/>
</dbReference>
<evidence type="ECO:0000256" key="5">
    <source>
        <dbReference type="ARBA" id="ARBA00023136"/>
    </source>
</evidence>
<reference evidence="7 8" key="1">
    <citation type="submission" date="2018-07" db="EMBL/GenBank/DDBJ databases">
        <title>Genomic Encyclopedia of Type Strains, Phase III (KMG-III): the genomes of soil and plant-associated and newly described type strains.</title>
        <authorList>
            <person name="Whitman W."/>
        </authorList>
    </citation>
    <scope>NUCLEOTIDE SEQUENCE [LARGE SCALE GENOMIC DNA]</scope>
    <source>
        <strain evidence="7 8">31-25a</strain>
    </source>
</reference>
<evidence type="ECO:0000256" key="1">
    <source>
        <dbReference type="ARBA" id="ARBA00004127"/>
    </source>
</evidence>
<dbReference type="Gene3D" id="1.20.1250.20">
    <property type="entry name" value="MFS general substrate transporter like domains"/>
    <property type="match status" value="1"/>
</dbReference>
<name>A0A368YVN7_9HYPH</name>
<keyword evidence="5 6" id="KW-0472">Membrane</keyword>
<sequence length="452" mass="47548">MAASRRGIWGWMLFDWAAQPFFTVVTTFIFGPYFVSRMASDPAVGQAAWGYGIAVSGLVIAVLSPVLGSIADQTGRRKPWIGFFAVIKILSLIMLWFAAPGSGLIMPLVFFSLASVAAEFSIVFNDSMMPRLVAPKDIGRISNVAWGLGYLGGMIVLIFVVAFMAASPQTGKTMLGLAPIFGLDPATGEGDRATAPLSALWYLVFILPMFLFTPDGTRGMAAGPAVRVGLAELKSTLSEVRQRPGLFRFLVGRMIYQDGVNALIALGGAFAATMFGWATAEIGIFGIILNVVAIFGCLAASKLDTMLGSKVVVVISLVLLTIATIGIVSTGPGYTLFGLVQLPGADSGGLFGTPAEKAYIGFGLLIGIAFGPVQASSRSYMARSISSDEAGRYFGIYALSGRATSFLAPFLVATVTAFSGSPRLGMAMIIFFLLAGLAILLRTPYPAAKISA</sequence>
<feature type="transmembrane region" description="Helical" evidence="6">
    <location>
        <begin position="282"/>
        <end position="300"/>
    </location>
</feature>
<organism evidence="7 8">
    <name type="scientific">Phyllobacterium bourgognense</name>
    <dbReference type="NCBI Taxonomy" id="314236"/>
    <lineage>
        <taxon>Bacteria</taxon>
        <taxon>Pseudomonadati</taxon>
        <taxon>Pseudomonadota</taxon>
        <taxon>Alphaproteobacteria</taxon>
        <taxon>Hyphomicrobiales</taxon>
        <taxon>Phyllobacteriaceae</taxon>
        <taxon>Phyllobacterium</taxon>
    </lineage>
</organism>